<dbReference type="Gene3D" id="3.30.430.20">
    <property type="entry name" value="Gnk2 domain, C-X8-C-X2-C motif"/>
    <property type="match status" value="4"/>
</dbReference>
<dbReference type="Pfam" id="PF01657">
    <property type="entry name" value="Stress-antifung"/>
    <property type="match status" value="3"/>
</dbReference>
<keyword evidence="1 3" id="KW-0732">Signal</keyword>
<dbReference type="EMBL" id="JAYDYQ010001087">
    <property type="protein sequence ID" value="KAK4491942.1"/>
    <property type="molecule type" value="Genomic_DNA"/>
</dbReference>
<proteinExistence type="predicted"/>
<reference evidence="5 6" key="1">
    <citation type="journal article" date="2023" name="bioRxiv">
        <title>Genome report: Whole genome sequence and annotation of Penstemon davidsonii.</title>
        <authorList>
            <person name="Ostevik K.L."/>
            <person name="Alabady M."/>
            <person name="Zhang M."/>
            <person name="Rausher M.D."/>
        </authorList>
    </citation>
    <scope>NUCLEOTIDE SEQUENCE [LARGE SCALE GENOMIC DNA]</scope>
    <source>
        <strain evidence="5">DNT005</strain>
        <tissue evidence="5">Whole leaf</tissue>
    </source>
</reference>
<evidence type="ECO:0000259" key="4">
    <source>
        <dbReference type="PROSITE" id="PS51473"/>
    </source>
</evidence>
<dbReference type="Proteomes" id="UP001291926">
    <property type="component" value="Unassembled WGS sequence"/>
</dbReference>
<name>A0ABR0DRU8_9LAMI</name>
<comment type="caution">
    <text evidence="5">The sequence shown here is derived from an EMBL/GenBank/DDBJ whole genome shotgun (WGS) entry which is preliminary data.</text>
</comment>
<evidence type="ECO:0000256" key="1">
    <source>
        <dbReference type="ARBA" id="ARBA00022729"/>
    </source>
</evidence>
<feature type="domain" description="Gnk2-homologous" evidence="4">
    <location>
        <begin position="273"/>
        <end position="381"/>
    </location>
</feature>
<keyword evidence="6" id="KW-1185">Reference proteome</keyword>
<dbReference type="PANTHER" id="PTHR32099:SF51">
    <property type="entry name" value="CYSTEINE-RICH RECEPTOR-LIKE PROTEIN KINASE 25 ISOFORM X1"/>
    <property type="match status" value="1"/>
</dbReference>
<evidence type="ECO:0000256" key="2">
    <source>
        <dbReference type="ARBA" id="ARBA00022737"/>
    </source>
</evidence>
<dbReference type="CDD" id="cd23509">
    <property type="entry name" value="Gnk2-like"/>
    <property type="match status" value="4"/>
</dbReference>
<evidence type="ECO:0000313" key="6">
    <source>
        <dbReference type="Proteomes" id="UP001291926"/>
    </source>
</evidence>
<evidence type="ECO:0000313" key="5">
    <source>
        <dbReference type="EMBL" id="KAK4491942.1"/>
    </source>
</evidence>
<dbReference type="InterPro" id="IPR002902">
    <property type="entry name" value="GNK2"/>
</dbReference>
<keyword evidence="2" id="KW-0677">Repeat</keyword>
<feature type="domain" description="Gnk2-homologous" evidence="4">
    <location>
        <begin position="133"/>
        <end position="241"/>
    </location>
</feature>
<dbReference type="PROSITE" id="PS51473">
    <property type="entry name" value="GNK2"/>
    <property type="match status" value="3"/>
</dbReference>
<sequence>MSSQVRLPVLIFLVLGLKLFPSFIESQTVCLSDDGYYTPNSTYHTNLRALLSYLSTNIGTDGFYNDTLGQGSDIANAMVLCRADLQLHSCVNCLGNATERLFRACLNQRKASIFDDMCMVRYSHKPLEFSMQLDNRHWLCHHQKSLGHGQILKELRILLHKLGDQAASGDFVWKVGVGNIDASDFHRIYALVQCTPDISSEECNTCIMKLSVNKALGHGQILKELRILLHKLGDQAASGDFVWKVGVGNIDASDFHRIYALVQCTPDISSEECNTCIMKLSVNKALGHGQILKELGILLHKLGDQAASGDFVWKVGVGNIDASDFHRIYALVQCIPDISSEECNTCIMKLSVNVVEAVLEVVEAALEVVDLEDGRGVGGGGGVGDGAGGGAVVQVEELVENGYVER</sequence>
<dbReference type="InterPro" id="IPR038408">
    <property type="entry name" value="GNK2_sf"/>
</dbReference>
<feature type="signal peptide" evidence="3">
    <location>
        <begin position="1"/>
        <end position="26"/>
    </location>
</feature>
<evidence type="ECO:0000256" key="3">
    <source>
        <dbReference type="SAM" id="SignalP"/>
    </source>
</evidence>
<protein>
    <recommendedName>
        <fullName evidence="4">Gnk2-homologous domain-containing protein</fullName>
    </recommendedName>
</protein>
<organism evidence="5 6">
    <name type="scientific">Penstemon davidsonii</name>
    <dbReference type="NCBI Taxonomy" id="160366"/>
    <lineage>
        <taxon>Eukaryota</taxon>
        <taxon>Viridiplantae</taxon>
        <taxon>Streptophyta</taxon>
        <taxon>Embryophyta</taxon>
        <taxon>Tracheophyta</taxon>
        <taxon>Spermatophyta</taxon>
        <taxon>Magnoliopsida</taxon>
        <taxon>eudicotyledons</taxon>
        <taxon>Gunneridae</taxon>
        <taxon>Pentapetalae</taxon>
        <taxon>asterids</taxon>
        <taxon>lamiids</taxon>
        <taxon>Lamiales</taxon>
        <taxon>Plantaginaceae</taxon>
        <taxon>Cheloneae</taxon>
        <taxon>Penstemon</taxon>
    </lineage>
</organism>
<gene>
    <name evidence="5" type="ORF">RD792_002724</name>
</gene>
<accession>A0ABR0DRU8</accession>
<feature type="domain" description="Gnk2-homologous" evidence="4">
    <location>
        <begin position="25"/>
        <end position="127"/>
    </location>
</feature>
<dbReference type="PANTHER" id="PTHR32099">
    <property type="entry name" value="CYSTEINE-RICH REPEAT SECRETORY PROTEIN"/>
    <property type="match status" value="1"/>
</dbReference>
<feature type="chain" id="PRO_5047088646" description="Gnk2-homologous domain-containing protein" evidence="3">
    <location>
        <begin position="27"/>
        <end position="406"/>
    </location>
</feature>